<reference evidence="2" key="1">
    <citation type="submission" date="2020-07" db="EMBL/GenBank/DDBJ databases">
        <title>Multicomponent nature underlies the extraordinary mechanical properties of spider dragline silk.</title>
        <authorList>
            <person name="Kono N."/>
            <person name="Nakamura H."/>
            <person name="Mori M."/>
            <person name="Yoshida Y."/>
            <person name="Ohtoshi R."/>
            <person name="Malay A.D."/>
            <person name="Moran D.A.P."/>
            <person name="Tomita M."/>
            <person name="Numata K."/>
            <person name="Arakawa K."/>
        </authorList>
    </citation>
    <scope>NUCLEOTIDE SEQUENCE</scope>
</reference>
<name>A0A8X6GRG4_TRICU</name>
<keyword evidence="3" id="KW-1185">Reference proteome</keyword>
<dbReference type="Proteomes" id="UP000887116">
    <property type="component" value="Unassembled WGS sequence"/>
</dbReference>
<evidence type="ECO:0000313" key="1">
    <source>
        <dbReference type="EMBL" id="GFQ99911.1"/>
    </source>
</evidence>
<dbReference type="EMBL" id="BMAO01036298">
    <property type="protein sequence ID" value="GFR09613.1"/>
    <property type="molecule type" value="Genomic_DNA"/>
</dbReference>
<organism evidence="2 3">
    <name type="scientific">Trichonephila clavata</name>
    <name type="common">Joro spider</name>
    <name type="synonym">Nephila clavata</name>
    <dbReference type="NCBI Taxonomy" id="2740835"/>
    <lineage>
        <taxon>Eukaryota</taxon>
        <taxon>Metazoa</taxon>
        <taxon>Ecdysozoa</taxon>
        <taxon>Arthropoda</taxon>
        <taxon>Chelicerata</taxon>
        <taxon>Arachnida</taxon>
        <taxon>Araneae</taxon>
        <taxon>Araneomorphae</taxon>
        <taxon>Entelegynae</taxon>
        <taxon>Araneoidea</taxon>
        <taxon>Nephilidae</taxon>
        <taxon>Trichonephila</taxon>
    </lineage>
</organism>
<dbReference type="EMBL" id="BMAO01005217">
    <property type="protein sequence ID" value="GFQ99911.1"/>
    <property type="molecule type" value="Genomic_DNA"/>
</dbReference>
<sequence length="84" mass="9391">MQGSETPLLLAARKRGSYQSKGSQRTCSLVWILSGLWNCAISALVQRSSEDYSWVANLYLELRLKANTSFRSRDGASRGDDFSK</sequence>
<comment type="caution">
    <text evidence="2">The sequence shown here is derived from an EMBL/GenBank/DDBJ whole genome shotgun (WGS) entry which is preliminary data.</text>
</comment>
<gene>
    <name evidence="1" type="ORF">TNCT_630911</name>
    <name evidence="2" type="ORF">TNCT_688251</name>
</gene>
<accession>A0A8X6GRG4</accession>
<evidence type="ECO:0000313" key="2">
    <source>
        <dbReference type="EMBL" id="GFR09613.1"/>
    </source>
</evidence>
<dbReference type="AlphaFoldDB" id="A0A8X6GRG4"/>
<protein>
    <submittedName>
        <fullName evidence="2">Uncharacterized protein</fullName>
    </submittedName>
</protein>
<evidence type="ECO:0000313" key="3">
    <source>
        <dbReference type="Proteomes" id="UP000887116"/>
    </source>
</evidence>
<proteinExistence type="predicted"/>